<gene>
    <name evidence="2" type="ORF">O6R08_07760</name>
</gene>
<reference evidence="2 3" key="1">
    <citation type="submission" date="2023-01" db="EMBL/GenBank/DDBJ databases">
        <authorList>
            <person name="Lee S.H."/>
            <person name="Jung H.S."/>
            <person name="Yun J.U."/>
        </authorList>
    </citation>
    <scope>NUCLEOTIDE SEQUENCE [LARGE SCALE GENOMIC DNA]</scope>
    <source>
        <strain evidence="2 3">CBA3108</strain>
    </source>
</reference>
<evidence type="ECO:0000313" key="2">
    <source>
        <dbReference type="EMBL" id="WCC79414.1"/>
    </source>
</evidence>
<evidence type="ECO:0008006" key="4">
    <source>
        <dbReference type="Google" id="ProtNLM"/>
    </source>
</evidence>
<evidence type="ECO:0000256" key="1">
    <source>
        <dbReference type="SAM" id="Phobius"/>
    </source>
</evidence>
<keyword evidence="1" id="KW-0812">Transmembrane</keyword>
<dbReference type="Proteomes" id="UP001212097">
    <property type="component" value="Chromosome"/>
</dbReference>
<dbReference type="RefSeq" id="WP_271417615.1">
    <property type="nucleotide sequence ID" value="NZ_CP115668.1"/>
</dbReference>
<accession>A0ABY7QXX9</accession>
<feature type="transmembrane region" description="Helical" evidence="1">
    <location>
        <begin position="6"/>
        <end position="26"/>
    </location>
</feature>
<sequence length="72" mass="8192">MKSKLYKPVVQLLIAISIGVPVIEWLTTGRMIQLSRWEHVLLGLLALGFLYEGCKNMNHVISGSRERGEKRL</sequence>
<keyword evidence="1" id="KW-1133">Transmembrane helix</keyword>
<proteinExistence type="predicted"/>
<reference evidence="2 3" key="2">
    <citation type="submission" date="2023-06" db="EMBL/GenBank/DDBJ databases">
        <title>The Gram-positive Non-spore-bearing Anaerobic Bacilli of Human Feces.</title>
        <authorList>
            <person name="Eggerth A.H."/>
        </authorList>
    </citation>
    <scope>NUCLEOTIDE SEQUENCE [LARGE SCALE GENOMIC DNA]</scope>
    <source>
        <strain evidence="2 3">CBA3108</strain>
    </source>
</reference>
<protein>
    <recommendedName>
        <fullName evidence="4">Holin</fullName>
    </recommendedName>
</protein>
<keyword evidence="3" id="KW-1185">Reference proteome</keyword>
<organism evidence="2 3">
    <name type="scientific">Cutibacterium equinum</name>
    <dbReference type="NCBI Taxonomy" id="3016342"/>
    <lineage>
        <taxon>Bacteria</taxon>
        <taxon>Bacillati</taxon>
        <taxon>Actinomycetota</taxon>
        <taxon>Actinomycetes</taxon>
        <taxon>Propionibacteriales</taxon>
        <taxon>Propionibacteriaceae</taxon>
        <taxon>Cutibacterium</taxon>
    </lineage>
</organism>
<dbReference type="EMBL" id="CP115668">
    <property type="protein sequence ID" value="WCC79414.1"/>
    <property type="molecule type" value="Genomic_DNA"/>
</dbReference>
<name>A0ABY7QXX9_9ACTN</name>
<keyword evidence="1" id="KW-0472">Membrane</keyword>
<evidence type="ECO:0000313" key="3">
    <source>
        <dbReference type="Proteomes" id="UP001212097"/>
    </source>
</evidence>